<protein>
    <submittedName>
        <fullName evidence="5">Citrate lyase beta subunit</fullName>
    </submittedName>
</protein>
<dbReference type="InterPro" id="IPR011206">
    <property type="entry name" value="Citrate_lyase_beta/mcl1/mcl2"/>
</dbReference>
<sequence length="380" mass="42533">MKHHQHKSAFPFVRPPVEFDKHTDKQLLQYCLGGTLYMPGTKDILDKILRRDLQDLTSMVMCFEDAISADQLPQAEINVLQHLDRLAAAVASGELALKDVPLIFLRVRNTAQFITFSSRLSVAQAAVLTGFVFPKFYSQNAHLFLDQLRTLNETLGVLLYGMPILEGHAIAYGETRNSELMALKAILDPFKDLILNVRIGGTDFSAIFGVRRGINTSIYDILPVRDVLTDILNYFNRADAGYTISGPVWEYFLADTAIDIDDVLAENIHRSLLNRNPILNEALDGLLREVILDKANGFIGKTVIHPSHLKYVNAMHAVTREEYEDACQIIDASGGVIKSAKSNKMNEINPHRNWAQRVARCADAFGVIEDESCYLKLCLA</sequence>
<dbReference type="PANTHER" id="PTHR32308:SF10">
    <property type="entry name" value="CITRATE LYASE SUBUNIT BETA"/>
    <property type="match status" value="1"/>
</dbReference>
<dbReference type="EMBL" id="RBXL01000001">
    <property type="protein sequence ID" value="RKT45549.1"/>
    <property type="molecule type" value="Genomic_DNA"/>
</dbReference>
<organism evidence="5 6">
    <name type="scientific">Thiocapsa rosea</name>
    <dbReference type="NCBI Taxonomy" id="69360"/>
    <lineage>
        <taxon>Bacteria</taxon>
        <taxon>Pseudomonadati</taxon>
        <taxon>Pseudomonadota</taxon>
        <taxon>Gammaproteobacteria</taxon>
        <taxon>Chromatiales</taxon>
        <taxon>Chromatiaceae</taxon>
        <taxon>Thiocapsa</taxon>
    </lineage>
</organism>
<dbReference type="GO" id="GO:0016829">
    <property type="term" value="F:lyase activity"/>
    <property type="evidence" value="ECO:0007669"/>
    <property type="project" value="UniProtKB-KW"/>
</dbReference>
<dbReference type="PIRSF" id="PIRSF015582">
    <property type="entry name" value="Cit_lyase_B"/>
    <property type="match status" value="1"/>
</dbReference>
<name>A0A495V8A0_9GAMM</name>
<dbReference type="Pfam" id="PF15617">
    <property type="entry name" value="C-C_Bond_Lyase"/>
    <property type="match status" value="1"/>
</dbReference>
<keyword evidence="6" id="KW-1185">Reference proteome</keyword>
<evidence type="ECO:0000256" key="2">
    <source>
        <dbReference type="ARBA" id="ARBA00022723"/>
    </source>
</evidence>
<evidence type="ECO:0000313" key="5">
    <source>
        <dbReference type="EMBL" id="RKT45549.1"/>
    </source>
</evidence>
<dbReference type="InterPro" id="IPR039480">
    <property type="entry name" value="C-C_Bond_Lyase-like"/>
</dbReference>
<dbReference type="AlphaFoldDB" id="A0A495V8A0"/>
<dbReference type="InterPro" id="IPR040442">
    <property type="entry name" value="Pyrv_kinase-like_dom_sf"/>
</dbReference>
<dbReference type="SUPFAM" id="SSF51621">
    <property type="entry name" value="Phosphoenolpyruvate/pyruvate domain"/>
    <property type="match status" value="1"/>
</dbReference>
<dbReference type="Gene3D" id="3.20.20.60">
    <property type="entry name" value="Phosphoenolpyruvate-binding domains"/>
    <property type="match status" value="1"/>
</dbReference>
<accession>A0A495V8A0</accession>
<comment type="caution">
    <text evidence="5">The sequence shown here is derived from an EMBL/GenBank/DDBJ whole genome shotgun (WGS) entry which is preliminary data.</text>
</comment>
<keyword evidence="3 4" id="KW-0460">Magnesium</keyword>
<comment type="cofactor">
    <cofactor evidence="1">
        <name>Mg(2+)</name>
        <dbReference type="ChEBI" id="CHEBI:18420"/>
    </cofactor>
</comment>
<gene>
    <name evidence="5" type="ORF">BDD21_3013</name>
</gene>
<dbReference type="GO" id="GO:0000287">
    <property type="term" value="F:magnesium ion binding"/>
    <property type="evidence" value="ECO:0007669"/>
    <property type="project" value="TreeGrafter"/>
</dbReference>
<evidence type="ECO:0000313" key="6">
    <source>
        <dbReference type="Proteomes" id="UP000274556"/>
    </source>
</evidence>
<dbReference type="RefSeq" id="WP_120797799.1">
    <property type="nucleotide sequence ID" value="NZ_RBXL01000001.1"/>
</dbReference>
<dbReference type="OrthoDB" id="348111at2"/>
<dbReference type="PANTHER" id="PTHR32308">
    <property type="entry name" value="LYASE BETA SUBUNIT, PUTATIVE (AFU_ORTHOLOGUE AFUA_4G13030)-RELATED"/>
    <property type="match status" value="1"/>
</dbReference>
<keyword evidence="2 4" id="KW-0479">Metal-binding</keyword>
<reference evidence="5 6" key="1">
    <citation type="submission" date="2018-10" db="EMBL/GenBank/DDBJ databases">
        <title>Genomic Encyclopedia of Archaeal and Bacterial Type Strains, Phase II (KMG-II): from individual species to whole genera.</title>
        <authorList>
            <person name="Goeker M."/>
        </authorList>
    </citation>
    <scope>NUCLEOTIDE SEQUENCE [LARGE SCALE GENOMIC DNA]</scope>
    <source>
        <strain evidence="5 6">DSM 235</strain>
    </source>
</reference>
<feature type="binding site" evidence="4">
    <location>
        <position position="203"/>
    </location>
    <ligand>
        <name>Mg(2+)</name>
        <dbReference type="ChEBI" id="CHEBI:18420"/>
    </ligand>
</feature>
<evidence type="ECO:0000256" key="1">
    <source>
        <dbReference type="ARBA" id="ARBA00001946"/>
    </source>
</evidence>
<dbReference type="GO" id="GO:0006107">
    <property type="term" value="P:oxaloacetate metabolic process"/>
    <property type="evidence" value="ECO:0007669"/>
    <property type="project" value="TreeGrafter"/>
</dbReference>
<dbReference type="Proteomes" id="UP000274556">
    <property type="component" value="Unassembled WGS sequence"/>
</dbReference>
<keyword evidence="5" id="KW-0456">Lyase</keyword>
<dbReference type="InterPro" id="IPR015813">
    <property type="entry name" value="Pyrv/PenolPyrv_kinase-like_dom"/>
</dbReference>
<evidence type="ECO:0000256" key="4">
    <source>
        <dbReference type="PIRSR" id="PIRSR015582-2"/>
    </source>
</evidence>
<evidence type="ECO:0000256" key="3">
    <source>
        <dbReference type="ARBA" id="ARBA00022842"/>
    </source>
</evidence>
<proteinExistence type="predicted"/>